<evidence type="ECO:0000313" key="1">
    <source>
        <dbReference type="EMBL" id="KAI3759943.1"/>
    </source>
</evidence>
<gene>
    <name evidence="1" type="ORF">L1987_50330</name>
</gene>
<reference evidence="1 2" key="2">
    <citation type="journal article" date="2022" name="Mol. Ecol. Resour.">
        <title>The genomes of chicory, endive, great burdock and yacon provide insights into Asteraceae paleo-polyploidization history and plant inulin production.</title>
        <authorList>
            <person name="Fan W."/>
            <person name="Wang S."/>
            <person name="Wang H."/>
            <person name="Wang A."/>
            <person name="Jiang F."/>
            <person name="Liu H."/>
            <person name="Zhao H."/>
            <person name="Xu D."/>
            <person name="Zhang Y."/>
        </authorList>
    </citation>
    <scope>NUCLEOTIDE SEQUENCE [LARGE SCALE GENOMIC DNA]</scope>
    <source>
        <strain evidence="2">cv. Yunnan</strain>
        <tissue evidence="1">Leaves</tissue>
    </source>
</reference>
<dbReference type="EMBL" id="CM042034">
    <property type="protein sequence ID" value="KAI3759943.1"/>
    <property type="molecule type" value="Genomic_DNA"/>
</dbReference>
<comment type="caution">
    <text evidence="1">The sequence shown here is derived from an EMBL/GenBank/DDBJ whole genome shotgun (WGS) entry which is preliminary data.</text>
</comment>
<keyword evidence="2" id="KW-1185">Reference proteome</keyword>
<reference evidence="2" key="1">
    <citation type="journal article" date="2022" name="Mol. Ecol. Resour.">
        <title>The genomes of chicory, endive, great burdock and yacon provide insights into Asteraceae palaeo-polyploidization history and plant inulin production.</title>
        <authorList>
            <person name="Fan W."/>
            <person name="Wang S."/>
            <person name="Wang H."/>
            <person name="Wang A."/>
            <person name="Jiang F."/>
            <person name="Liu H."/>
            <person name="Zhao H."/>
            <person name="Xu D."/>
            <person name="Zhang Y."/>
        </authorList>
    </citation>
    <scope>NUCLEOTIDE SEQUENCE [LARGE SCALE GENOMIC DNA]</scope>
    <source>
        <strain evidence="2">cv. Yunnan</strain>
    </source>
</reference>
<protein>
    <submittedName>
        <fullName evidence="1">Uncharacterized protein</fullName>
    </submittedName>
</protein>
<name>A0ACB9EMU8_9ASTR</name>
<dbReference type="Proteomes" id="UP001056120">
    <property type="component" value="Linkage Group LG17"/>
</dbReference>
<evidence type="ECO:0000313" key="2">
    <source>
        <dbReference type="Proteomes" id="UP001056120"/>
    </source>
</evidence>
<proteinExistence type="predicted"/>
<organism evidence="1 2">
    <name type="scientific">Smallanthus sonchifolius</name>
    <dbReference type="NCBI Taxonomy" id="185202"/>
    <lineage>
        <taxon>Eukaryota</taxon>
        <taxon>Viridiplantae</taxon>
        <taxon>Streptophyta</taxon>
        <taxon>Embryophyta</taxon>
        <taxon>Tracheophyta</taxon>
        <taxon>Spermatophyta</taxon>
        <taxon>Magnoliopsida</taxon>
        <taxon>eudicotyledons</taxon>
        <taxon>Gunneridae</taxon>
        <taxon>Pentapetalae</taxon>
        <taxon>asterids</taxon>
        <taxon>campanulids</taxon>
        <taxon>Asterales</taxon>
        <taxon>Asteraceae</taxon>
        <taxon>Asteroideae</taxon>
        <taxon>Heliantheae alliance</taxon>
        <taxon>Millerieae</taxon>
        <taxon>Smallanthus</taxon>
    </lineage>
</organism>
<accession>A0ACB9EMU8</accession>
<sequence length="391" mass="42899">MSSQRLLASLLRSSLHRSPTRSVFTHAGRADARTHSHSHPSPTGYFLNRAVNYANSTGAAPSQPPATPPAKGSHDGKITDEFTGAGSIGQVCQVIGAVVDVRFSEGLPPILTALEVLDNSIRLVLEVAQHLGENMVRTIAMDGTEGLVRGLAFSRSLTDYTITSALSWYFTYYEDQLVMSAVLTNIQSSLSSLFVIFMAHAADSYVGRFNTLLFSNTAYIGVADCGGTGLRAWGEIGKGRDGLMILWLFNPYDVKWLLVISVVLLSLGTSGDYILQAVLLDLVDNNHDTDKLQHDDETKERSHARAETWSRIVYIAAAISAILWVTPDAVGGFHPSWTSSFLICVIAITTTLIIFCWGHNIYHQGRLTERPAQVVFRFLGERIKKLLKCLR</sequence>